<gene>
    <name evidence="2" type="ORF">N7U62_09245</name>
</gene>
<dbReference type="Pfam" id="PF13460">
    <property type="entry name" value="NAD_binding_10"/>
    <property type="match status" value="1"/>
</dbReference>
<evidence type="ECO:0000313" key="2">
    <source>
        <dbReference type="EMBL" id="MCV9386846.1"/>
    </source>
</evidence>
<dbReference type="SUPFAM" id="SSF51735">
    <property type="entry name" value="NAD(P)-binding Rossmann-fold domains"/>
    <property type="match status" value="1"/>
</dbReference>
<dbReference type="PANTHER" id="PTHR47129:SF1">
    <property type="entry name" value="NMRA-LIKE DOMAIN-CONTAINING PROTEIN"/>
    <property type="match status" value="1"/>
</dbReference>
<dbReference type="InterPro" id="IPR052718">
    <property type="entry name" value="NmrA-type_oxidoreductase"/>
</dbReference>
<dbReference type="InterPro" id="IPR036291">
    <property type="entry name" value="NAD(P)-bd_dom_sf"/>
</dbReference>
<name>A0ABT3CT18_9BACT</name>
<reference evidence="2 3" key="1">
    <citation type="submission" date="2022-10" db="EMBL/GenBank/DDBJ databases">
        <title>Comparative genomics and taxonomic characterization of three novel marine species of genus Reichenbachiella exhibiting antioxidant and polysaccharide degradation activities.</title>
        <authorList>
            <person name="Muhammad N."/>
            <person name="Lee Y.-J."/>
            <person name="Ko J."/>
            <person name="Kim S.-G."/>
        </authorList>
    </citation>
    <scope>NUCLEOTIDE SEQUENCE [LARGE SCALE GENOMIC DNA]</scope>
    <source>
        <strain evidence="2 3">ABR2-5</strain>
    </source>
</reference>
<feature type="domain" description="NAD(P)-binding" evidence="1">
    <location>
        <begin position="7"/>
        <end position="178"/>
    </location>
</feature>
<evidence type="ECO:0000313" key="3">
    <source>
        <dbReference type="Proteomes" id="UP001300692"/>
    </source>
</evidence>
<proteinExistence type="predicted"/>
<dbReference type="Proteomes" id="UP001300692">
    <property type="component" value="Unassembled WGS sequence"/>
</dbReference>
<dbReference type="InterPro" id="IPR016040">
    <property type="entry name" value="NAD(P)-bd_dom"/>
</dbReference>
<organism evidence="2 3">
    <name type="scientific">Reichenbachiella ulvae</name>
    <dbReference type="NCBI Taxonomy" id="2980104"/>
    <lineage>
        <taxon>Bacteria</taxon>
        <taxon>Pseudomonadati</taxon>
        <taxon>Bacteroidota</taxon>
        <taxon>Cytophagia</taxon>
        <taxon>Cytophagales</taxon>
        <taxon>Reichenbachiellaceae</taxon>
        <taxon>Reichenbachiella</taxon>
    </lineage>
</organism>
<dbReference type="PANTHER" id="PTHR47129">
    <property type="entry name" value="QUINONE OXIDOREDUCTASE 2"/>
    <property type="match status" value="1"/>
</dbReference>
<sequence length="279" mass="29228">MKIGITGATGQLGSLVVEQLKTRTEAANLVALVRSPEKVEGIEARAFDYDQPETLAGALEGVDRLLLISGNEIGQRARQHENIINAAKEAGVKSIVYTSILRADSSTISLAGEHLITENLLKDSGIPFTLLRNGWYTENYTASVAGVVEAGALVGSSGEGKISSAARVDFAEAAAVVLTSDGQEGKVYELAGDEAYTKVELAAEISKQSGKDIPYQELAEADYASALAEMGLPEPIAAAIASWDVSASKGDLYDDSKTLSQLIGRPTTPLADTVKAALS</sequence>
<evidence type="ECO:0000259" key="1">
    <source>
        <dbReference type="Pfam" id="PF13460"/>
    </source>
</evidence>
<dbReference type="Gene3D" id="3.90.25.10">
    <property type="entry name" value="UDP-galactose 4-epimerase, domain 1"/>
    <property type="match status" value="1"/>
</dbReference>
<dbReference type="Gene3D" id="3.40.50.720">
    <property type="entry name" value="NAD(P)-binding Rossmann-like Domain"/>
    <property type="match status" value="1"/>
</dbReference>
<dbReference type="CDD" id="cd05269">
    <property type="entry name" value="TMR_SDR_a"/>
    <property type="match status" value="1"/>
</dbReference>
<keyword evidence="3" id="KW-1185">Reference proteome</keyword>
<protein>
    <submittedName>
        <fullName evidence="2">SDR family oxidoreductase</fullName>
    </submittedName>
</protein>
<dbReference type="RefSeq" id="WP_264137679.1">
    <property type="nucleotide sequence ID" value="NZ_JAOYOD010000001.1"/>
</dbReference>
<accession>A0ABT3CT18</accession>
<comment type="caution">
    <text evidence="2">The sequence shown here is derived from an EMBL/GenBank/DDBJ whole genome shotgun (WGS) entry which is preliminary data.</text>
</comment>
<dbReference type="EMBL" id="JAOYOD010000001">
    <property type="protein sequence ID" value="MCV9386846.1"/>
    <property type="molecule type" value="Genomic_DNA"/>
</dbReference>